<dbReference type="SUPFAM" id="SSF54211">
    <property type="entry name" value="Ribosomal protein S5 domain 2-like"/>
    <property type="match status" value="1"/>
</dbReference>
<dbReference type="InterPro" id="IPR014721">
    <property type="entry name" value="Ribsml_uS5_D2-typ_fold_subgr"/>
</dbReference>
<protein>
    <recommendedName>
        <fullName evidence="2">phosphomevalonate kinase</fullName>
        <ecNumber evidence="2">2.7.4.2</ecNumber>
    </recommendedName>
</protein>
<reference evidence="10" key="1">
    <citation type="journal article" date="2019" name="Int. J. Syst. Evol. Microbiol.">
        <title>The Global Catalogue of Microorganisms (GCM) 10K type strain sequencing project: providing services to taxonomists for standard genome sequencing and annotation.</title>
        <authorList>
            <consortium name="The Broad Institute Genomics Platform"/>
            <consortium name="The Broad Institute Genome Sequencing Center for Infectious Disease"/>
            <person name="Wu L."/>
            <person name="Ma J."/>
        </authorList>
    </citation>
    <scope>NUCLEOTIDE SEQUENCE [LARGE SCALE GENOMIC DNA]</scope>
    <source>
        <strain evidence="10">JCM 30234</strain>
    </source>
</reference>
<comment type="pathway">
    <text evidence="1">Isoprenoid biosynthesis; isopentenyl diphosphate biosynthesis via mevalonate pathway; isopentenyl diphosphate from (R)-mevalonate: step 2/3.</text>
</comment>
<dbReference type="PANTHER" id="PTHR31814:SF2">
    <property type="entry name" value="PHOSPHOMEVALONATE KINASE"/>
    <property type="match status" value="1"/>
</dbReference>
<evidence type="ECO:0000256" key="3">
    <source>
        <dbReference type="ARBA" id="ARBA00022679"/>
    </source>
</evidence>
<dbReference type="SUPFAM" id="SSF55060">
    <property type="entry name" value="GHMP Kinase, C-terminal domain"/>
    <property type="match status" value="1"/>
</dbReference>
<feature type="domain" description="GHMP kinase N-terminal" evidence="7">
    <location>
        <begin position="88"/>
        <end position="175"/>
    </location>
</feature>
<dbReference type="EMBL" id="JBHTGR010000010">
    <property type="protein sequence ID" value="MFC7746750.1"/>
    <property type="molecule type" value="Genomic_DNA"/>
</dbReference>
<organism evidence="9 10">
    <name type="scientific">Lentibacillus kimchii</name>
    <dbReference type="NCBI Taxonomy" id="1542911"/>
    <lineage>
        <taxon>Bacteria</taxon>
        <taxon>Bacillati</taxon>
        <taxon>Bacillota</taxon>
        <taxon>Bacilli</taxon>
        <taxon>Bacillales</taxon>
        <taxon>Bacillaceae</taxon>
        <taxon>Lentibacillus</taxon>
    </lineage>
</organism>
<evidence type="ECO:0000313" key="9">
    <source>
        <dbReference type="EMBL" id="MFC7746750.1"/>
    </source>
</evidence>
<dbReference type="PANTHER" id="PTHR31814">
    <property type="match status" value="1"/>
</dbReference>
<feature type="domain" description="GHMP kinase C-terminal" evidence="8">
    <location>
        <begin position="268"/>
        <end position="350"/>
    </location>
</feature>
<dbReference type="Pfam" id="PF08544">
    <property type="entry name" value="GHMP_kinases_C"/>
    <property type="match status" value="1"/>
</dbReference>
<dbReference type="InterPro" id="IPR006204">
    <property type="entry name" value="GHMP_kinase_N_dom"/>
</dbReference>
<dbReference type="InterPro" id="IPR035102">
    <property type="entry name" value="Phosphomevalonate_kinase"/>
</dbReference>
<dbReference type="EC" id="2.7.4.2" evidence="2"/>
<keyword evidence="10" id="KW-1185">Reference proteome</keyword>
<dbReference type="NCBIfam" id="TIGR01220">
    <property type="entry name" value="Pmev_kin_Gr_pos"/>
    <property type="match status" value="1"/>
</dbReference>
<evidence type="ECO:0000256" key="1">
    <source>
        <dbReference type="ARBA" id="ARBA00005017"/>
    </source>
</evidence>
<keyword evidence="6" id="KW-0067">ATP-binding</keyword>
<dbReference type="InterPro" id="IPR013750">
    <property type="entry name" value="GHMP_kinase_C_dom"/>
</dbReference>
<name>A0ABW2UVV8_9BACI</name>
<gene>
    <name evidence="9" type="ORF">ACFQU8_05815</name>
</gene>
<evidence type="ECO:0000256" key="4">
    <source>
        <dbReference type="ARBA" id="ARBA00022741"/>
    </source>
</evidence>
<dbReference type="GO" id="GO:0004631">
    <property type="term" value="F:phosphomevalonate kinase activity"/>
    <property type="evidence" value="ECO:0007669"/>
    <property type="project" value="UniProtKB-EC"/>
</dbReference>
<dbReference type="RefSeq" id="WP_382358258.1">
    <property type="nucleotide sequence ID" value="NZ_JBHTGR010000010.1"/>
</dbReference>
<evidence type="ECO:0000256" key="5">
    <source>
        <dbReference type="ARBA" id="ARBA00022777"/>
    </source>
</evidence>
<evidence type="ECO:0000259" key="8">
    <source>
        <dbReference type="Pfam" id="PF08544"/>
    </source>
</evidence>
<sequence length="365" mass="39235">MSESSLTVQVPGKLMIAGEFAVLENYQTLVAMAVDRFVYATIDDSRDNRLTLESYGLYKMPWAYEARAVHVKTADKRTRFVAEAMTTVYTYLQEQGITPEPFHLAVRSELADASGRKYGLGSSAAVVTSVVAAMLHRFWPEEPADALIFKLAALSHVMTQKGGSGADVAASSFGGWLEYASFQASWLREASTRFATISELVNADWPYFSAQPLELPDTIYLCIGWTGSPASTPKLVDKILRLQESDPDLYQQFLTDSADAVGRFTRGIREADPALIMDGARQNRQALAAVGRQAGAPVETPLLTTLCDLAEAHGGAGKPSGAGGGDCGIAFMPSKAQADALMAAWEEAGIQPLALRPNATGATRI</sequence>
<evidence type="ECO:0000256" key="2">
    <source>
        <dbReference type="ARBA" id="ARBA00012958"/>
    </source>
</evidence>
<dbReference type="Gene3D" id="3.30.230.10">
    <property type="match status" value="1"/>
</dbReference>
<keyword evidence="5 9" id="KW-0418">Kinase</keyword>
<evidence type="ECO:0000256" key="6">
    <source>
        <dbReference type="ARBA" id="ARBA00022840"/>
    </source>
</evidence>
<dbReference type="InterPro" id="IPR036554">
    <property type="entry name" value="GHMP_kinase_C_sf"/>
</dbReference>
<keyword evidence="4" id="KW-0547">Nucleotide-binding</keyword>
<evidence type="ECO:0000313" key="10">
    <source>
        <dbReference type="Proteomes" id="UP001596620"/>
    </source>
</evidence>
<dbReference type="Pfam" id="PF00288">
    <property type="entry name" value="GHMP_kinases_N"/>
    <property type="match status" value="1"/>
</dbReference>
<dbReference type="InterPro" id="IPR020568">
    <property type="entry name" value="Ribosomal_Su5_D2-typ_SF"/>
</dbReference>
<dbReference type="Proteomes" id="UP001596620">
    <property type="component" value="Unassembled WGS sequence"/>
</dbReference>
<accession>A0ABW2UVV8</accession>
<dbReference type="PRINTS" id="PR00959">
    <property type="entry name" value="MEVGALKINASE"/>
</dbReference>
<proteinExistence type="predicted"/>
<dbReference type="Gene3D" id="3.30.70.890">
    <property type="entry name" value="GHMP kinase, C-terminal domain"/>
    <property type="match status" value="1"/>
</dbReference>
<evidence type="ECO:0000259" key="7">
    <source>
        <dbReference type="Pfam" id="PF00288"/>
    </source>
</evidence>
<dbReference type="InterPro" id="IPR005917">
    <property type="entry name" value="Pmev_kinase_bact"/>
</dbReference>
<keyword evidence="3 9" id="KW-0808">Transferase</keyword>
<comment type="caution">
    <text evidence="9">The sequence shown here is derived from an EMBL/GenBank/DDBJ whole genome shotgun (WGS) entry which is preliminary data.</text>
</comment>